<name>A0A090VD66_9FLAO</name>
<dbReference type="InterPro" id="IPR005135">
    <property type="entry name" value="Endo/exonuclease/phosphatase"/>
</dbReference>
<dbReference type="Gene3D" id="3.60.10.10">
    <property type="entry name" value="Endonuclease/exonuclease/phosphatase"/>
    <property type="match status" value="1"/>
</dbReference>
<feature type="chain" id="PRO_5001866824" description="Endonuclease/exonuclease/phosphatase domain-containing protein" evidence="1">
    <location>
        <begin position="51"/>
        <end position="379"/>
    </location>
</feature>
<feature type="domain" description="Endonuclease/exonuclease/phosphatase" evidence="2">
    <location>
        <begin position="59"/>
        <end position="374"/>
    </location>
</feature>
<dbReference type="GO" id="GO:0003824">
    <property type="term" value="F:catalytic activity"/>
    <property type="evidence" value="ECO:0007669"/>
    <property type="project" value="InterPro"/>
</dbReference>
<dbReference type="SUPFAM" id="SSF56219">
    <property type="entry name" value="DNase I-like"/>
    <property type="match status" value="1"/>
</dbReference>
<dbReference type="InterPro" id="IPR036691">
    <property type="entry name" value="Endo/exonu/phosph_ase_sf"/>
</dbReference>
<gene>
    <name evidence="3" type="ORF">JCM19300_3313</name>
</gene>
<comment type="caution">
    <text evidence="3">The sequence shown here is derived from an EMBL/GenBank/DDBJ whole genome shotgun (WGS) entry which is preliminary data.</text>
</comment>
<evidence type="ECO:0000259" key="2">
    <source>
        <dbReference type="Pfam" id="PF19580"/>
    </source>
</evidence>
<keyword evidence="1" id="KW-0732">Signal</keyword>
<feature type="signal peptide" evidence="1">
    <location>
        <begin position="1"/>
        <end position="50"/>
    </location>
</feature>
<evidence type="ECO:0000313" key="4">
    <source>
        <dbReference type="Proteomes" id="UP000029644"/>
    </source>
</evidence>
<dbReference type="Proteomes" id="UP000029644">
    <property type="component" value="Unassembled WGS sequence"/>
</dbReference>
<dbReference type="EMBL" id="BBNQ01000008">
    <property type="protein sequence ID" value="GAL62745.1"/>
    <property type="molecule type" value="Genomic_DNA"/>
</dbReference>
<dbReference type="PANTHER" id="PTHR42834">
    <property type="entry name" value="ENDONUCLEASE/EXONUCLEASE/PHOSPHATASE FAMILY PROTEIN (AFU_ORTHOLOGUE AFUA_3G09210)"/>
    <property type="match status" value="1"/>
</dbReference>
<accession>A0A090VD66</accession>
<organism evidence="3 4">
    <name type="scientific">Algibacter lectus</name>
    <dbReference type="NCBI Taxonomy" id="221126"/>
    <lineage>
        <taxon>Bacteria</taxon>
        <taxon>Pseudomonadati</taxon>
        <taxon>Bacteroidota</taxon>
        <taxon>Flavobacteriia</taxon>
        <taxon>Flavobacteriales</taxon>
        <taxon>Flavobacteriaceae</taxon>
        <taxon>Algibacter</taxon>
    </lineage>
</organism>
<dbReference type="Pfam" id="PF19580">
    <property type="entry name" value="Exo_endo_phos_3"/>
    <property type="match status" value="1"/>
</dbReference>
<protein>
    <recommendedName>
        <fullName evidence="2">Endonuclease/exonuclease/phosphatase domain-containing protein</fullName>
    </recommendedName>
</protein>
<dbReference type="AlphaFoldDB" id="A0A090VD66"/>
<evidence type="ECO:0000256" key="1">
    <source>
        <dbReference type="SAM" id="SignalP"/>
    </source>
</evidence>
<reference evidence="3 4" key="1">
    <citation type="journal article" date="2014" name="Genome Announc.">
        <title>Draft Genome Sequences of Marine Flavobacterium Algibacter lectus Strains SS8 and NR4.</title>
        <authorList>
            <person name="Takatani N."/>
            <person name="Nakanishi M."/>
            <person name="Meirelles P."/>
            <person name="Mino S."/>
            <person name="Suda W."/>
            <person name="Oshima K."/>
            <person name="Hattori M."/>
            <person name="Ohkuma M."/>
            <person name="Hosokawa M."/>
            <person name="Miyashita K."/>
            <person name="Thompson F.L."/>
            <person name="Niwa A."/>
            <person name="Sawabe T."/>
            <person name="Sawabe T."/>
        </authorList>
    </citation>
    <scope>NUCLEOTIDE SEQUENCE [LARGE SCALE GENOMIC DNA]</scope>
    <source>
        <strain evidence="3 4">JCM 19300</strain>
    </source>
</reference>
<evidence type="ECO:0000313" key="3">
    <source>
        <dbReference type="EMBL" id="GAL62745.1"/>
    </source>
</evidence>
<proteinExistence type="predicted"/>
<sequence length="379" mass="43287">MTVKYLKEFQAVTFQFSYKTHVVSFLFKSKNCLKFALTSLLLLAFLNTNAQDKKFKIHTVAFYNLENLFDTINDPNKLDEYSPMMELKTNRGLVYKKKIRNMARVLADIGKGVTNTAPSIIGVCEVENKAVLEDLVNDSLLVDIDYGIVHYNSTDVRGIDVALLYKKNAFTPISTSSHELKIYDPETSKRVYTREQLLVSGNLEGETIHLIVNHWPSRRGGEAKSRPKRVAAAKLNKRLLDSLQTIDPYAKVLIMGDLNDNPNNASVKKVLKAKPTKKVGLKGIYNPYINFFKDGMGTTAYRDSWSLFDQIMVTKPFLEKDYTSFQFYKAGIYNKNYIITKLGAYKGYPLRSFGYHGFNNGFSDHFPVYVYLIKEVNEE</sequence>
<dbReference type="PANTHER" id="PTHR42834:SF1">
    <property type="entry name" value="ENDONUCLEASE_EXONUCLEASE_PHOSPHATASE FAMILY PROTEIN (AFU_ORTHOLOGUE AFUA_3G09210)"/>
    <property type="match status" value="1"/>
</dbReference>